<comment type="cofactor">
    <cofactor evidence="2">
        <name>Cu cation</name>
        <dbReference type="ChEBI" id="CHEBI:23378"/>
    </cofactor>
    <text evidence="2">Binds 1 copper ion per subunit.</text>
</comment>
<keyword evidence="6" id="KW-1185">Reference proteome</keyword>
<dbReference type="InterPro" id="IPR024134">
    <property type="entry name" value="SOD_Cu/Zn_/chaperone"/>
</dbReference>
<comment type="similarity">
    <text evidence="1 2">Belongs to the Cu-Zn superoxide dismutase family.</text>
</comment>
<sequence>MRRKFITLAALILLSAPANAQSGATAKLATQDGKEIGTVTLKETAKQGVLLNMKLNGVPAGEHAIHIHETGKCEGDFKSAGGHFNPDGHKHGVLAEGGHHAGDLPNIHVPASGNLQIEILAPKVTLAKGTKNSLFDDDGSAIVIHQGVDDYSSQPAGDAGGRMVCGVIVAAQ</sequence>
<dbReference type="GO" id="GO:0004784">
    <property type="term" value="F:superoxide dismutase activity"/>
    <property type="evidence" value="ECO:0007669"/>
    <property type="project" value="UniProtKB-EC"/>
</dbReference>
<comment type="catalytic activity">
    <reaction evidence="2">
        <text>2 superoxide + 2 H(+) = H2O2 + O2</text>
        <dbReference type="Rhea" id="RHEA:20696"/>
        <dbReference type="ChEBI" id="CHEBI:15378"/>
        <dbReference type="ChEBI" id="CHEBI:15379"/>
        <dbReference type="ChEBI" id="CHEBI:16240"/>
        <dbReference type="ChEBI" id="CHEBI:18421"/>
        <dbReference type="EC" id="1.15.1.1"/>
    </reaction>
</comment>
<feature type="domain" description="Superoxide dismutase copper/zinc binding" evidence="4">
    <location>
        <begin position="37"/>
        <end position="168"/>
    </location>
</feature>
<dbReference type="CDD" id="cd00305">
    <property type="entry name" value="Cu-Zn_Superoxide_Dismutase"/>
    <property type="match status" value="1"/>
</dbReference>
<evidence type="ECO:0000256" key="3">
    <source>
        <dbReference type="SAM" id="SignalP"/>
    </source>
</evidence>
<keyword evidence="2" id="KW-0479">Metal-binding</keyword>
<dbReference type="InterPro" id="IPR036423">
    <property type="entry name" value="SOD-like_Cu/Zn_dom_sf"/>
</dbReference>
<feature type="chain" id="PRO_5002306037" description="Superoxide dismutase [Cu-Zn]" evidence="3">
    <location>
        <begin position="21"/>
        <end position="172"/>
    </location>
</feature>
<dbReference type="AlphaFoldDB" id="A0A0D6JAF4"/>
<keyword evidence="2" id="KW-0862">Zinc</keyword>
<evidence type="ECO:0000313" key="5">
    <source>
        <dbReference type="EMBL" id="CPR15526.1"/>
    </source>
</evidence>
<name>A0A0D6JAF4_9HYPH</name>
<reference evidence="6" key="1">
    <citation type="submission" date="2015-02" db="EMBL/GenBank/DDBJ databases">
        <authorList>
            <person name="Chooi Y.-H."/>
        </authorList>
    </citation>
    <scope>NUCLEOTIDE SEQUENCE [LARGE SCALE GENOMIC DNA]</scope>
    <source>
        <strain evidence="6">strain Y</strain>
    </source>
</reference>
<dbReference type="InterPro" id="IPR018152">
    <property type="entry name" value="SOD_Cu/Zn_BS"/>
</dbReference>
<keyword evidence="3" id="KW-0732">Signal</keyword>
<evidence type="ECO:0000256" key="2">
    <source>
        <dbReference type="RuleBase" id="RU000393"/>
    </source>
</evidence>
<dbReference type="KEGG" id="fiy:BN1229_v1_0397"/>
<protein>
    <recommendedName>
        <fullName evidence="2">Superoxide dismutase [Cu-Zn]</fullName>
        <ecNumber evidence="2">1.15.1.1</ecNumber>
    </recommendedName>
</protein>
<dbReference type="Proteomes" id="UP000033187">
    <property type="component" value="Chromosome 1"/>
</dbReference>
<dbReference type="GO" id="GO:0005507">
    <property type="term" value="F:copper ion binding"/>
    <property type="evidence" value="ECO:0007669"/>
    <property type="project" value="InterPro"/>
</dbReference>
<dbReference type="InterPro" id="IPR001424">
    <property type="entry name" value="SOD_Cu_Zn_dom"/>
</dbReference>
<dbReference type="Gene3D" id="2.60.40.200">
    <property type="entry name" value="Superoxide dismutase, copper/zinc binding domain"/>
    <property type="match status" value="1"/>
</dbReference>
<dbReference type="SUPFAM" id="SSF49329">
    <property type="entry name" value="Cu,Zn superoxide dismutase-like"/>
    <property type="match status" value="1"/>
</dbReference>
<organism evidence="5 6">
    <name type="scientific">Candidatus Filomicrobium marinum</name>
    <dbReference type="NCBI Taxonomy" id="1608628"/>
    <lineage>
        <taxon>Bacteria</taxon>
        <taxon>Pseudomonadati</taxon>
        <taxon>Pseudomonadota</taxon>
        <taxon>Alphaproteobacteria</taxon>
        <taxon>Hyphomicrobiales</taxon>
        <taxon>Hyphomicrobiaceae</taxon>
        <taxon>Filomicrobium</taxon>
    </lineage>
</organism>
<feature type="signal peptide" evidence="3">
    <location>
        <begin position="1"/>
        <end position="20"/>
    </location>
</feature>
<evidence type="ECO:0000313" key="6">
    <source>
        <dbReference type="Proteomes" id="UP000033187"/>
    </source>
</evidence>
<dbReference type="EMBL" id="LN829119">
    <property type="protein sequence ID" value="CPR15526.1"/>
    <property type="molecule type" value="Genomic_DNA"/>
</dbReference>
<keyword evidence="2 5" id="KW-0560">Oxidoreductase</keyword>
<comment type="function">
    <text evidence="2">Destroys radicals which are normally produced within the cells and which are toxic to biological systems.</text>
</comment>
<accession>A0A0D6JAF4</accession>
<dbReference type="PROSITE" id="PS00332">
    <property type="entry name" value="SOD_CU_ZN_2"/>
    <property type="match status" value="1"/>
</dbReference>
<comment type="cofactor">
    <cofactor evidence="2">
        <name>Zn(2+)</name>
        <dbReference type="ChEBI" id="CHEBI:29105"/>
    </cofactor>
    <text evidence="2">Binds 1 zinc ion per subunit.</text>
</comment>
<keyword evidence="2" id="KW-0186">Copper</keyword>
<dbReference type="EC" id="1.15.1.1" evidence="2"/>
<dbReference type="PANTHER" id="PTHR10003">
    <property type="entry name" value="SUPEROXIDE DISMUTASE CU-ZN -RELATED"/>
    <property type="match status" value="1"/>
</dbReference>
<evidence type="ECO:0000259" key="4">
    <source>
        <dbReference type="Pfam" id="PF00080"/>
    </source>
</evidence>
<dbReference type="RefSeq" id="WP_046476051.1">
    <property type="nucleotide sequence ID" value="NZ_LN829118.1"/>
</dbReference>
<dbReference type="KEGG" id="fil:BN1229_v1_0393"/>
<dbReference type="PRINTS" id="PR00068">
    <property type="entry name" value="CUZNDISMTASE"/>
</dbReference>
<dbReference type="OrthoDB" id="5431326at2"/>
<proteinExistence type="inferred from homology"/>
<evidence type="ECO:0000256" key="1">
    <source>
        <dbReference type="ARBA" id="ARBA00010457"/>
    </source>
</evidence>
<gene>
    <name evidence="5" type="primary">sodC</name>
    <name evidence="5" type="ORF">YBN1229_v1_0397</name>
</gene>
<dbReference type="Pfam" id="PF00080">
    <property type="entry name" value="Sod_Cu"/>
    <property type="match status" value="1"/>
</dbReference>